<dbReference type="Gene3D" id="3.40.50.1820">
    <property type="entry name" value="alpha/beta hydrolase"/>
    <property type="match status" value="1"/>
</dbReference>
<feature type="active site" description="Nucleophile" evidence="6">
    <location>
        <position position="112"/>
    </location>
</feature>
<dbReference type="SUPFAM" id="SSF53474">
    <property type="entry name" value="alpha/beta-Hydrolases"/>
    <property type="match status" value="1"/>
</dbReference>
<reference evidence="8 10" key="2">
    <citation type="submission" date="2018-11" db="EMBL/GenBank/DDBJ databases">
        <authorList>
            <consortium name="Pathogen Informatics"/>
        </authorList>
    </citation>
    <scope>NUCLEOTIDE SEQUENCE [LARGE SCALE GENOMIC DNA]</scope>
</reference>
<dbReference type="InterPro" id="IPR000073">
    <property type="entry name" value="AB_hydrolase_1"/>
</dbReference>
<evidence type="ECO:0000256" key="2">
    <source>
        <dbReference type="ARBA" id="ARBA00022729"/>
    </source>
</evidence>
<feature type="active site" description="Charge relay system" evidence="6">
    <location>
        <position position="328"/>
    </location>
</feature>
<reference evidence="11" key="1">
    <citation type="submission" date="2017-02" db="UniProtKB">
        <authorList>
            <consortium name="WormBaseParasite"/>
        </authorList>
    </citation>
    <scope>IDENTIFICATION</scope>
</reference>
<evidence type="ECO:0000256" key="4">
    <source>
        <dbReference type="ARBA" id="ARBA00023098"/>
    </source>
</evidence>
<evidence type="ECO:0000313" key="10">
    <source>
        <dbReference type="Proteomes" id="UP000274756"/>
    </source>
</evidence>
<dbReference type="EMBL" id="UYYG01001200">
    <property type="protein sequence ID" value="VDN60086.1"/>
    <property type="molecule type" value="Genomic_DNA"/>
</dbReference>
<evidence type="ECO:0000256" key="6">
    <source>
        <dbReference type="PIRSR" id="PIRSR000862-1"/>
    </source>
</evidence>
<dbReference type="PANTHER" id="PTHR11005">
    <property type="entry name" value="LYSOSOMAL ACID LIPASE-RELATED"/>
    <property type="match status" value="1"/>
</dbReference>
<feature type="active site" description="Charge relay system" evidence="6">
    <location>
        <position position="282"/>
    </location>
</feature>
<keyword evidence="4" id="KW-0443">Lipid metabolism</keyword>
<dbReference type="PIRSF" id="PIRSF000862">
    <property type="entry name" value="Steryl_ester_lip"/>
    <property type="match status" value="1"/>
</dbReference>
<dbReference type="OrthoDB" id="9974421at2759"/>
<evidence type="ECO:0000259" key="7">
    <source>
        <dbReference type="Pfam" id="PF00561"/>
    </source>
</evidence>
<dbReference type="InterPro" id="IPR025483">
    <property type="entry name" value="Lipase_euk"/>
</dbReference>
<dbReference type="InterPro" id="IPR029058">
    <property type="entry name" value="AB_hydrolase_fold"/>
</dbReference>
<dbReference type="WBParaSite" id="DME_0000742101-mRNA-1">
    <property type="protein sequence ID" value="DME_0000742101-mRNA-1"/>
    <property type="gene ID" value="DME_0000742101"/>
</dbReference>
<sequence>MHRIPCGKNEAKKAEKRSVVFLQHGLEATSSNFVSNLPNKSLGFMLADSGFDVWMGNVRGNRYSRNHESFTETDEGYWQFSWYDMMKYDLTAMIDKVLEETQQSQLYYVGHSQGTLIMFAKLASDKAFAQKIKKFFALAPIVTVEHIKGLLRYLADYFSWTVRIIGAREFLPTGWQMELFKFVFCNPFGSQAPCSNLLLIISGTVSNQLNETRLPIFLSDLPGGTSTTNIKHWIQLVNSGQFQAYDWLDEDENIKRYGNATPPKYDLKEIDVDMYLYWSPADWLANEKDIKNFLLPNLKKEVSLKYDIRTNSPQTRVIVNEKLNDFNHMDFIWGERAAKEIYKPIIEIIKTNEMSKKTKKIYYV</sequence>
<gene>
    <name evidence="8" type="ORF">DME_LOCUS10059</name>
</gene>
<dbReference type="STRING" id="318479.A0A0N4UII8"/>
<accession>A0A0N4UII8</accession>
<evidence type="ECO:0000313" key="9">
    <source>
        <dbReference type="Proteomes" id="UP000038040"/>
    </source>
</evidence>
<dbReference type="GO" id="GO:0016042">
    <property type="term" value="P:lipid catabolic process"/>
    <property type="evidence" value="ECO:0007669"/>
    <property type="project" value="UniProtKB-KW"/>
</dbReference>
<keyword evidence="5" id="KW-0325">Glycoprotein</keyword>
<dbReference type="GO" id="GO:0016788">
    <property type="term" value="F:hydrolase activity, acting on ester bonds"/>
    <property type="evidence" value="ECO:0007669"/>
    <property type="project" value="InterPro"/>
</dbReference>
<dbReference type="AlphaFoldDB" id="A0A0N4UII8"/>
<evidence type="ECO:0000313" key="11">
    <source>
        <dbReference type="WBParaSite" id="DME_0000742101-mRNA-1"/>
    </source>
</evidence>
<comment type="similarity">
    <text evidence="1">Belongs to the AB hydrolase superfamily. Lipase family.</text>
</comment>
<evidence type="ECO:0000256" key="5">
    <source>
        <dbReference type="ARBA" id="ARBA00023180"/>
    </source>
</evidence>
<evidence type="ECO:0000313" key="8">
    <source>
        <dbReference type="EMBL" id="VDN60086.1"/>
    </source>
</evidence>
<evidence type="ECO:0000256" key="1">
    <source>
        <dbReference type="ARBA" id="ARBA00010701"/>
    </source>
</evidence>
<dbReference type="Pfam" id="PF00561">
    <property type="entry name" value="Abhydrolase_1"/>
    <property type="match status" value="1"/>
</dbReference>
<dbReference type="Proteomes" id="UP000038040">
    <property type="component" value="Unplaced"/>
</dbReference>
<proteinExistence type="inferred from homology"/>
<keyword evidence="3" id="KW-0442">Lipid degradation</keyword>
<dbReference type="Proteomes" id="UP000274756">
    <property type="component" value="Unassembled WGS sequence"/>
</dbReference>
<protein>
    <submittedName>
        <fullName evidence="11">AB hydrolase-1 domain-containing protein</fullName>
    </submittedName>
</protein>
<dbReference type="FunFam" id="3.40.50.1820:FF:000179">
    <property type="entry name" value="Lipase"/>
    <property type="match status" value="1"/>
</dbReference>
<organism evidence="9 11">
    <name type="scientific">Dracunculus medinensis</name>
    <name type="common">Guinea worm</name>
    <dbReference type="NCBI Taxonomy" id="318479"/>
    <lineage>
        <taxon>Eukaryota</taxon>
        <taxon>Metazoa</taxon>
        <taxon>Ecdysozoa</taxon>
        <taxon>Nematoda</taxon>
        <taxon>Chromadorea</taxon>
        <taxon>Rhabditida</taxon>
        <taxon>Spirurina</taxon>
        <taxon>Dracunculoidea</taxon>
        <taxon>Dracunculidae</taxon>
        <taxon>Dracunculus</taxon>
    </lineage>
</organism>
<keyword evidence="10" id="KW-1185">Reference proteome</keyword>
<feature type="domain" description="AB hydrolase-1" evidence="7">
    <location>
        <begin position="19"/>
        <end position="167"/>
    </location>
</feature>
<evidence type="ECO:0000256" key="3">
    <source>
        <dbReference type="ARBA" id="ARBA00022963"/>
    </source>
</evidence>
<name>A0A0N4UII8_DRAME</name>
<keyword evidence="2" id="KW-0732">Signal</keyword>